<name>A0A644YSY3_9ZZZZ</name>
<protein>
    <recommendedName>
        <fullName evidence="2">Divergent PAP2 family protein</fullName>
    </recommendedName>
</protein>
<organism evidence="1">
    <name type="scientific">bioreactor metagenome</name>
    <dbReference type="NCBI Taxonomy" id="1076179"/>
    <lineage>
        <taxon>unclassified sequences</taxon>
        <taxon>metagenomes</taxon>
        <taxon>ecological metagenomes</taxon>
    </lineage>
</organism>
<dbReference type="PANTHER" id="PTHR31446">
    <property type="entry name" value="ACID PHOSPHATASE/VANADIUM-DEPENDENT HALOPEROXIDASE-RELATED PROTEIN"/>
    <property type="match status" value="1"/>
</dbReference>
<evidence type="ECO:0008006" key="2">
    <source>
        <dbReference type="Google" id="ProtNLM"/>
    </source>
</evidence>
<dbReference type="EMBL" id="VSSQ01006141">
    <property type="protein sequence ID" value="MPM31670.1"/>
    <property type="molecule type" value="Genomic_DNA"/>
</dbReference>
<dbReference type="AlphaFoldDB" id="A0A644YSY3"/>
<dbReference type="InterPro" id="IPR003832">
    <property type="entry name" value="DUF212"/>
</dbReference>
<sequence>MFAAAIVFSFIVMYDAANVRRYSGEHARLLNIIVTDLFAGKPLPGKELKELIGHTPIEVIAGACLGVFVPLMIRI</sequence>
<gene>
    <name evidence="1" type="ORF">SDC9_78227</name>
</gene>
<dbReference type="Pfam" id="PF02681">
    <property type="entry name" value="DUF212"/>
    <property type="match status" value="1"/>
</dbReference>
<comment type="caution">
    <text evidence="1">The sequence shown here is derived from an EMBL/GenBank/DDBJ whole genome shotgun (WGS) entry which is preliminary data.</text>
</comment>
<evidence type="ECO:0000313" key="1">
    <source>
        <dbReference type="EMBL" id="MPM31670.1"/>
    </source>
</evidence>
<proteinExistence type="predicted"/>
<reference evidence="1" key="1">
    <citation type="submission" date="2019-08" db="EMBL/GenBank/DDBJ databases">
        <authorList>
            <person name="Kucharzyk K."/>
            <person name="Murdoch R.W."/>
            <person name="Higgins S."/>
            <person name="Loffler F."/>
        </authorList>
    </citation>
    <scope>NUCLEOTIDE SEQUENCE</scope>
</reference>
<dbReference type="PANTHER" id="PTHR31446:SF29">
    <property type="entry name" value="ACID PHOSPHATASE_VANADIUM-DEPENDENT HALOPEROXIDASE-RELATED PROTEIN"/>
    <property type="match status" value="1"/>
</dbReference>
<accession>A0A644YSY3</accession>